<dbReference type="EMBL" id="JAAIUW010000001">
    <property type="protein sequence ID" value="KAF7843572.1"/>
    <property type="molecule type" value="Genomic_DNA"/>
</dbReference>
<feature type="transmembrane region" description="Helical" evidence="11">
    <location>
        <begin position="56"/>
        <end position="77"/>
    </location>
</feature>
<evidence type="ECO:0000256" key="11">
    <source>
        <dbReference type="SAM" id="Phobius"/>
    </source>
</evidence>
<feature type="compositionally biased region" description="Low complexity" evidence="10">
    <location>
        <begin position="383"/>
        <end position="400"/>
    </location>
</feature>
<dbReference type="EC" id="2.3.1.158" evidence="9"/>
<dbReference type="Pfam" id="PF02450">
    <property type="entry name" value="LCAT"/>
    <property type="match status" value="2"/>
</dbReference>
<evidence type="ECO:0000256" key="8">
    <source>
        <dbReference type="ARBA" id="ARBA00051335"/>
    </source>
</evidence>
<dbReference type="AlphaFoldDB" id="A0A835CLN3"/>
<dbReference type="SUPFAM" id="SSF53474">
    <property type="entry name" value="alpha/beta-Hydrolases"/>
    <property type="match status" value="1"/>
</dbReference>
<reference evidence="12" key="1">
    <citation type="submission" date="2020-09" db="EMBL/GenBank/DDBJ databases">
        <title>Genome-Enabled Discovery of Anthraquinone Biosynthesis in Senna tora.</title>
        <authorList>
            <person name="Kang S.-H."/>
            <person name="Pandey R.P."/>
            <person name="Lee C.-M."/>
            <person name="Sim J.-S."/>
            <person name="Jeong J.-T."/>
            <person name="Choi B.-S."/>
            <person name="Jung M."/>
            <person name="Ginzburg D."/>
            <person name="Zhao K."/>
            <person name="Won S.Y."/>
            <person name="Oh T.-J."/>
            <person name="Yu Y."/>
            <person name="Kim N.-H."/>
            <person name="Lee O.R."/>
            <person name="Lee T.-H."/>
            <person name="Bashyal P."/>
            <person name="Kim T.-S."/>
            <person name="Lee W.-H."/>
            <person name="Kawkins C."/>
            <person name="Kim C.-K."/>
            <person name="Kim J.S."/>
            <person name="Ahn B.O."/>
            <person name="Rhee S.Y."/>
            <person name="Sohng J.K."/>
        </authorList>
    </citation>
    <scope>NUCLEOTIDE SEQUENCE</scope>
    <source>
        <tissue evidence="12">Leaf</tissue>
    </source>
</reference>
<comment type="similarity">
    <text evidence="2">Belongs to the AB hydrolase superfamily. Lipase family.</text>
</comment>
<evidence type="ECO:0000313" key="12">
    <source>
        <dbReference type="EMBL" id="KAF7843572.1"/>
    </source>
</evidence>
<proteinExistence type="inferred from homology"/>
<sequence length="676" mass="75133">MSLIRRRKGAEADKTSVSESKTIQNEEEDDDTKKKEVIPKKSKEEKKGKWSCLDNCCWFIGCICCMWWLLLFLYNAMPASFPQYVTEAITGPTPDPPGLKLKKEGLTAKHPVVFVPGIVTGGLELWEGHQCAEGLFRKRLWGGTFGEVYKRPSCWAEHMSLDNETGLDPDGIRVRAVSGLVAADYFAPGYFVWAVLIANLARIGYEEKTMYMAAYDWRIAFQNTEVRDQTLSRIKSNIELMVATNGGNKAVIIPHSMGVLYFLHFMKWVEAPAPMGGGGGPDWCARHIKAVMNIGGPFLGVPKSVAGLFSAEARDIAVARAIAPGFLDNDMFRLQTLQHVMKMTRTWDSTMSMIPRGGDTIWGDLDWSPEEDYLPSKRKQKNNDTQSTSENTNNSPSSQSKPVKYGRIISFGKDVAEAPSSEIERIDFRGAIKGQNVANTTCRDVWTEYHDMGVEGVRAVAEHKVFTAGSIVDLLNFVAPKMMARGSAHFSYGIADNLDDPKYEHYKYWSNPLETKLPNAPDMEIFSLYGVGIPTERAYVYKLSAVVECYIPFEIDTSAEGDDEDSCLKDGVYTVEGDETVPALSAGFMCAKGWRGKTRFNPHGVRTFIREYDHSPPANLLEGRGTQSGAHVDIMGNFALIEDVVRVAAGAKGEDLGGDQVYSDIFKWSEKIKLPL</sequence>
<comment type="catalytic activity">
    <reaction evidence="8">
        <text>a glycerophospholipid + a 1,2-diacyl-sn-glycerol = a monoacylglycerophospholipid + a triacyl-sn-glycerol</text>
        <dbReference type="Rhea" id="RHEA:14057"/>
        <dbReference type="ChEBI" id="CHEBI:17815"/>
        <dbReference type="ChEBI" id="CHEBI:64615"/>
        <dbReference type="ChEBI" id="CHEBI:136912"/>
        <dbReference type="ChEBI" id="CHEBI:136913"/>
        <dbReference type="EC" id="2.3.1.158"/>
    </reaction>
</comment>
<gene>
    <name evidence="12" type="ORF">G2W53_000477</name>
</gene>
<comment type="subcellular location">
    <subcellularLocation>
        <location evidence="1">Membrane</location>
        <topology evidence="1">Single-pass membrane protein</topology>
    </subcellularLocation>
</comment>
<dbReference type="FunFam" id="3.40.50.1820:FF:000160">
    <property type="entry name" value="Phospholipid:diacylglycerol acyltransferase 1"/>
    <property type="match status" value="1"/>
</dbReference>
<keyword evidence="13" id="KW-1185">Reference proteome</keyword>
<evidence type="ECO:0000256" key="4">
    <source>
        <dbReference type="ARBA" id="ARBA00022692"/>
    </source>
</evidence>
<evidence type="ECO:0000256" key="2">
    <source>
        <dbReference type="ARBA" id="ARBA00010701"/>
    </source>
</evidence>
<evidence type="ECO:0000313" key="13">
    <source>
        <dbReference type="Proteomes" id="UP000634136"/>
    </source>
</evidence>
<feature type="compositionally biased region" description="Basic and acidic residues" evidence="10">
    <location>
        <begin position="31"/>
        <end position="40"/>
    </location>
</feature>
<feature type="region of interest" description="Disordered" evidence="10">
    <location>
        <begin position="1"/>
        <end position="40"/>
    </location>
</feature>
<evidence type="ECO:0000256" key="7">
    <source>
        <dbReference type="ARBA" id="ARBA00023315"/>
    </source>
</evidence>
<keyword evidence="4 11" id="KW-0812">Transmembrane</keyword>
<dbReference type="InterPro" id="IPR029058">
    <property type="entry name" value="AB_hydrolase_fold"/>
</dbReference>
<evidence type="ECO:0000256" key="5">
    <source>
        <dbReference type="ARBA" id="ARBA00022989"/>
    </source>
</evidence>
<feature type="region of interest" description="Disordered" evidence="10">
    <location>
        <begin position="372"/>
        <end position="403"/>
    </location>
</feature>
<organism evidence="12 13">
    <name type="scientific">Senna tora</name>
    <dbReference type="NCBI Taxonomy" id="362788"/>
    <lineage>
        <taxon>Eukaryota</taxon>
        <taxon>Viridiplantae</taxon>
        <taxon>Streptophyta</taxon>
        <taxon>Embryophyta</taxon>
        <taxon>Tracheophyta</taxon>
        <taxon>Spermatophyta</taxon>
        <taxon>Magnoliopsida</taxon>
        <taxon>eudicotyledons</taxon>
        <taxon>Gunneridae</taxon>
        <taxon>Pentapetalae</taxon>
        <taxon>rosids</taxon>
        <taxon>fabids</taxon>
        <taxon>Fabales</taxon>
        <taxon>Fabaceae</taxon>
        <taxon>Caesalpinioideae</taxon>
        <taxon>Cassia clade</taxon>
        <taxon>Senna</taxon>
    </lineage>
</organism>
<dbReference type="InterPro" id="IPR003386">
    <property type="entry name" value="LACT/PDAT_acylTrfase"/>
</dbReference>
<keyword evidence="3 12" id="KW-0808">Transferase</keyword>
<dbReference type="GO" id="GO:0046027">
    <property type="term" value="F:phospholipid:diacylglycerol acyltransferase activity"/>
    <property type="evidence" value="ECO:0007669"/>
    <property type="project" value="UniProtKB-EC"/>
</dbReference>
<keyword evidence="7 12" id="KW-0012">Acyltransferase</keyword>
<dbReference type="OrthoDB" id="190846at2759"/>
<protein>
    <recommendedName>
        <fullName evidence="9">phospholipid:diacylglycerol acyltransferase</fullName>
        <ecNumber evidence="9">2.3.1.158</ecNumber>
    </recommendedName>
</protein>
<dbReference type="GO" id="GO:0016020">
    <property type="term" value="C:membrane"/>
    <property type="evidence" value="ECO:0007669"/>
    <property type="project" value="UniProtKB-SubCell"/>
</dbReference>
<comment type="caution">
    <text evidence="12">The sequence shown here is derived from an EMBL/GenBank/DDBJ whole genome shotgun (WGS) entry which is preliminary data.</text>
</comment>
<evidence type="ECO:0000256" key="3">
    <source>
        <dbReference type="ARBA" id="ARBA00022679"/>
    </source>
</evidence>
<dbReference type="Gene3D" id="3.40.50.1820">
    <property type="entry name" value="alpha/beta hydrolase"/>
    <property type="match status" value="1"/>
</dbReference>
<name>A0A835CLN3_9FABA</name>
<dbReference type="Proteomes" id="UP000634136">
    <property type="component" value="Unassembled WGS sequence"/>
</dbReference>
<dbReference type="GO" id="GO:0019432">
    <property type="term" value="P:triglyceride biosynthetic process"/>
    <property type="evidence" value="ECO:0007669"/>
    <property type="project" value="UniProtKB-ARBA"/>
</dbReference>
<evidence type="ECO:0000256" key="10">
    <source>
        <dbReference type="SAM" id="MobiDB-lite"/>
    </source>
</evidence>
<keyword evidence="5 11" id="KW-1133">Transmembrane helix</keyword>
<dbReference type="PANTHER" id="PTHR11440">
    <property type="entry name" value="LECITHIN-CHOLESTEROL ACYLTRANSFERASE-RELATED"/>
    <property type="match status" value="1"/>
</dbReference>
<dbReference type="GO" id="GO:0008374">
    <property type="term" value="F:O-acyltransferase activity"/>
    <property type="evidence" value="ECO:0007669"/>
    <property type="project" value="InterPro"/>
</dbReference>
<keyword evidence="6 11" id="KW-0472">Membrane</keyword>
<evidence type="ECO:0000256" key="1">
    <source>
        <dbReference type="ARBA" id="ARBA00004167"/>
    </source>
</evidence>
<evidence type="ECO:0000256" key="6">
    <source>
        <dbReference type="ARBA" id="ARBA00023136"/>
    </source>
</evidence>
<accession>A0A835CLN3</accession>
<evidence type="ECO:0000256" key="9">
    <source>
        <dbReference type="ARBA" id="ARBA00066405"/>
    </source>
</evidence>